<dbReference type="PROSITE" id="PS50227">
    <property type="entry name" value="G_PROTEIN_RECEP_F2_3"/>
    <property type="match status" value="1"/>
</dbReference>
<protein>
    <recommendedName>
        <fullName evidence="4">G-protein coupled receptors family 2 profile 1 domain-containing protein</fullName>
    </recommendedName>
</protein>
<proteinExistence type="inferred from homology"/>
<keyword evidence="6" id="KW-1185">Reference proteome</keyword>
<evidence type="ECO:0000256" key="2">
    <source>
        <dbReference type="ARBA" id="ARBA00022729"/>
    </source>
</evidence>
<gene>
    <name evidence="5" type="ORF">D915_003111</name>
</gene>
<dbReference type="AlphaFoldDB" id="A0A4E0RH52"/>
<evidence type="ECO:0000313" key="6">
    <source>
        <dbReference type="Proteomes" id="UP000230066"/>
    </source>
</evidence>
<comment type="similarity">
    <text evidence="1">Belongs to the folate receptor family.</text>
</comment>
<dbReference type="InterPro" id="IPR004269">
    <property type="entry name" value="Folate_rcpt"/>
</dbReference>
<keyword evidence="2" id="KW-0732">Signal</keyword>
<dbReference type="Proteomes" id="UP000230066">
    <property type="component" value="Unassembled WGS sequence"/>
</dbReference>
<reference evidence="5" key="1">
    <citation type="submission" date="2019-03" db="EMBL/GenBank/DDBJ databases">
        <title>Improved annotation for the trematode Fasciola hepatica.</title>
        <authorList>
            <person name="Choi Y.-J."/>
            <person name="Martin J."/>
            <person name="Mitreva M."/>
        </authorList>
    </citation>
    <scope>NUCLEOTIDE SEQUENCE [LARGE SCALE GENOMIC DNA]</scope>
</reference>
<sequence>MDFGRHISLNPHFLQTMLRFVDERRSAISVLQMLLFIYSLINIEAQHNNRLNYIGSVESYTTLCPLGQNHKSGPSAEPNLTDICYNWAERSCCTADTMQKLYKRIVYSFDHSHCNRTMSEKCEAMFMQDLCFYQCSPNLGPWMIRSERKIGTERMYAAPLCMSDCNEWWEACRYDMTCVENWSYEFDWSTGRNMCPEGRDCLSFEQVYGNASRFCHAVWDGAWTATNSSQCLHFLEGKAHNILKHNYHVAVAQANDILKRLRDARSHSVSREGAKLMISLFCFGLIRFRVSVN</sequence>
<evidence type="ECO:0000313" key="5">
    <source>
        <dbReference type="EMBL" id="THD26021.1"/>
    </source>
</evidence>
<dbReference type="Pfam" id="PF03024">
    <property type="entry name" value="Folate_rec"/>
    <property type="match status" value="1"/>
</dbReference>
<name>A0A4E0RH52_FASHE</name>
<dbReference type="InterPro" id="IPR001879">
    <property type="entry name" value="GPCR_2_extracellular_dom"/>
</dbReference>
<dbReference type="GO" id="GO:0004930">
    <property type="term" value="F:G protein-coupled receptor activity"/>
    <property type="evidence" value="ECO:0007669"/>
    <property type="project" value="InterPro"/>
</dbReference>
<keyword evidence="3" id="KW-1015">Disulfide bond</keyword>
<accession>A0A4E0RH52</accession>
<comment type="caution">
    <text evidence="5">The sequence shown here is derived from an EMBL/GenBank/DDBJ whole genome shotgun (WGS) entry which is preliminary data.</text>
</comment>
<dbReference type="PANTHER" id="PTHR10517:SF14">
    <property type="entry name" value="FOLATE RECEPTOR 1-RELATED"/>
    <property type="match status" value="1"/>
</dbReference>
<evidence type="ECO:0000256" key="3">
    <source>
        <dbReference type="ARBA" id="ARBA00023157"/>
    </source>
</evidence>
<organism evidence="5 6">
    <name type="scientific">Fasciola hepatica</name>
    <name type="common">Liver fluke</name>
    <dbReference type="NCBI Taxonomy" id="6192"/>
    <lineage>
        <taxon>Eukaryota</taxon>
        <taxon>Metazoa</taxon>
        <taxon>Spiralia</taxon>
        <taxon>Lophotrochozoa</taxon>
        <taxon>Platyhelminthes</taxon>
        <taxon>Trematoda</taxon>
        <taxon>Digenea</taxon>
        <taxon>Plagiorchiida</taxon>
        <taxon>Echinostomata</taxon>
        <taxon>Echinostomatoidea</taxon>
        <taxon>Fasciolidae</taxon>
        <taxon>Fasciola</taxon>
    </lineage>
</organism>
<dbReference type="PANTHER" id="PTHR10517">
    <property type="entry name" value="FOLATE RECEPTOR"/>
    <property type="match status" value="1"/>
</dbReference>
<feature type="domain" description="G-protein coupled receptors family 2 profile 1" evidence="4">
    <location>
        <begin position="134"/>
        <end position="235"/>
    </location>
</feature>
<dbReference type="GO" id="GO:0009897">
    <property type="term" value="C:external side of plasma membrane"/>
    <property type="evidence" value="ECO:0007669"/>
    <property type="project" value="TreeGrafter"/>
</dbReference>
<dbReference type="InterPro" id="IPR018143">
    <property type="entry name" value="Folate_rcpt-like"/>
</dbReference>
<evidence type="ECO:0000259" key="4">
    <source>
        <dbReference type="PROSITE" id="PS50227"/>
    </source>
</evidence>
<evidence type="ECO:0000256" key="1">
    <source>
        <dbReference type="ARBA" id="ARBA00007932"/>
    </source>
</evidence>
<dbReference type="EMBL" id="JXXN02000898">
    <property type="protein sequence ID" value="THD26021.1"/>
    <property type="molecule type" value="Genomic_DNA"/>
</dbReference>